<dbReference type="Gene3D" id="3.40.50.300">
    <property type="entry name" value="P-loop containing nucleotide triphosphate hydrolases"/>
    <property type="match status" value="1"/>
</dbReference>
<dbReference type="Pfam" id="PF01926">
    <property type="entry name" value="MMR_HSR1"/>
    <property type="match status" value="1"/>
</dbReference>
<dbReference type="Proteomes" id="UP000664169">
    <property type="component" value="Unassembled WGS sequence"/>
</dbReference>
<keyword evidence="4" id="KW-1185">Reference proteome</keyword>
<dbReference type="PANTHER" id="PTHR33840:SF1">
    <property type="entry name" value="TLE1 PHOSPHOLIPASE DOMAIN-CONTAINING PROTEIN"/>
    <property type="match status" value="1"/>
</dbReference>
<dbReference type="InterPro" id="IPR027417">
    <property type="entry name" value="P-loop_NTPase"/>
</dbReference>
<dbReference type="EMBL" id="CAJPDQ010000016">
    <property type="protein sequence ID" value="CAF9920995.1"/>
    <property type="molecule type" value="Genomic_DNA"/>
</dbReference>
<evidence type="ECO:0000259" key="1">
    <source>
        <dbReference type="Pfam" id="PF01926"/>
    </source>
</evidence>
<protein>
    <recommendedName>
        <fullName evidence="5">DUF2235 domain-containing protein</fullName>
    </recommendedName>
</protein>
<dbReference type="Pfam" id="PF09994">
    <property type="entry name" value="T6SS_Tle1-like_cat"/>
    <property type="match status" value="1"/>
</dbReference>
<dbReference type="PANTHER" id="PTHR33840">
    <property type="match status" value="1"/>
</dbReference>
<evidence type="ECO:0000259" key="2">
    <source>
        <dbReference type="Pfam" id="PF09994"/>
    </source>
</evidence>
<dbReference type="CDD" id="cd00882">
    <property type="entry name" value="Ras_like_GTPase"/>
    <property type="match status" value="1"/>
</dbReference>
<proteinExistence type="predicted"/>
<dbReference type="SUPFAM" id="SSF52540">
    <property type="entry name" value="P-loop containing nucleoside triphosphate hydrolases"/>
    <property type="match status" value="1"/>
</dbReference>
<dbReference type="AlphaFoldDB" id="A0A8H3IHH0"/>
<dbReference type="InterPro" id="IPR018712">
    <property type="entry name" value="Tle1-like_cat"/>
</dbReference>
<dbReference type="OrthoDB" id="59699at2759"/>
<evidence type="ECO:0000313" key="3">
    <source>
        <dbReference type="EMBL" id="CAF9920995.1"/>
    </source>
</evidence>
<feature type="domain" description="G" evidence="1">
    <location>
        <begin position="461"/>
        <end position="582"/>
    </location>
</feature>
<accession>A0A8H3IHH0</accession>
<organism evidence="3 4">
    <name type="scientific">Gomphillus americanus</name>
    <dbReference type="NCBI Taxonomy" id="1940652"/>
    <lineage>
        <taxon>Eukaryota</taxon>
        <taxon>Fungi</taxon>
        <taxon>Dikarya</taxon>
        <taxon>Ascomycota</taxon>
        <taxon>Pezizomycotina</taxon>
        <taxon>Lecanoromycetes</taxon>
        <taxon>OSLEUM clade</taxon>
        <taxon>Ostropomycetidae</taxon>
        <taxon>Ostropales</taxon>
        <taxon>Graphidaceae</taxon>
        <taxon>Gomphilloideae</taxon>
        <taxon>Gomphillus</taxon>
    </lineage>
</organism>
<feature type="domain" description="T6SS Phospholipase effector Tle1-like catalytic" evidence="2">
    <location>
        <begin position="23"/>
        <end position="291"/>
    </location>
</feature>
<gene>
    <name evidence="3" type="ORF">GOMPHAMPRED_002197</name>
</gene>
<evidence type="ECO:0008006" key="5">
    <source>
        <dbReference type="Google" id="ProtNLM"/>
    </source>
</evidence>
<name>A0A8H3IHH0_9LECA</name>
<sequence>MEKDGEPQSENVLQTKDTRIPVRLVLCVDGTWIGPDGISPGTEGNLSTIFRIWCCIKEGEVSDDNGKRWRQDKAYIRGVNDSDSWYGRLLSGAFGDGIEHQIKEVYRICCERASHPEDEIYFFGFSRGAFVVRAVANLLTYMRIPSRTGNTDSFDERYKQMLDIYKDVRSGNDRRRGSIYKYMSTSKPSPKLQYIGVVDTVKAFGDDELYEIGIHPLQHHCRQALAMNETRLAFEPELWSVTEKTAEYEVRTQSKFHSVIEAWFLGSHGDLGGGNSQDGAALYPTQWLLSEAKQLGLILDFSPVTYTSSVFHSQDAIENPLELLFPTFEDSETQAWPSTIKLSNGISVQLWDLSRVHTRKGLEIDIHYHARKWYLPTASREIFREDKLIGYHREANLGAIIHPSAYMLYDRMSQSIEDNINRPFLERFHKFRQEVMPVIQFTTGNDVNPLGDQLDTKFRLLVCGNAGVGKSTLINKLFGSPEMTQESAGEHGVHDINEGISGEGANYIVHDSCGFQAGQQDEVDKVKDFLKARSSSSEFAERLHAILYCVSSRRLRTIESADEEFFKIMNEIDAKIPVIAIATRTDETEALCSDQIEKAFMLERSKASRRQLTAAEWDEVEDRTKLAVEMEKQKIMDGFARLGYRISGPVFTSKDDQESILAVVQAIVDSLNDDTVRTMFVAAQMSSVQLKIDSAIANSIRLYGHAVRTATVPIAFAGLMATTTVTGLIVKDILKIFQLSEHNGDIALHTISNSLMGNYESNGIYVAANLLKVAAVGAVGTGIGVLPGVALGIGSYGLKLSAVPQFGRLLLMCTIDTILIVERIFWRSHIRKVTAQDVQEACESYKSRIDEVHGEVKNALPVWAVWNAFQFKNLSLELSRIVDKYRTRKELPNEQLKLKAE</sequence>
<comment type="caution">
    <text evidence="3">The sequence shown here is derived from an EMBL/GenBank/DDBJ whole genome shotgun (WGS) entry which is preliminary data.</text>
</comment>
<dbReference type="GO" id="GO:0005525">
    <property type="term" value="F:GTP binding"/>
    <property type="evidence" value="ECO:0007669"/>
    <property type="project" value="InterPro"/>
</dbReference>
<evidence type="ECO:0000313" key="4">
    <source>
        <dbReference type="Proteomes" id="UP000664169"/>
    </source>
</evidence>
<dbReference type="InterPro" id="IPR006073">
    <property type="entry name" value="GTP-bd"/>
</dbReference>
<reference evidence="3" key="1">
    <citation type="submission" date="2021-03" db="EMBL/GenBank/DDBJ databases">
        <authorList>
            <person name="Tagirdzhanova G."/>
        </authorList>
    </citation>
    <scope>NUCLEOTIDE SEQUENCE</scope>
</reference>